<reference evidence="2 3" key="1">
    <citation type="journal article" date="2015" name="BMC Genomics">
        <title>The genome of the truffle-parasite Tolypocladium ophioglossoides and the evolution of antifungal peptaibiotics.</title>
        <authorList>
            <person name="Quandt C.A."/>
            <person name="Bushley K.E."/>
            <person name="Spatafora J.W."/>
        </authorList>
    </citation>
    <scope>NUCLEOTIDE SEQUENCE [LARGE SCALE GENOMIC DNA]</scope>
    <source>
        <strain evidence="2 3">CBS 100239</strain>
    </source>
</reference>
<keyword evidence="3" id="KW-1185">Reference proteome</keyword>
<gene>
    <name evidence="2" type="ORF">TOPH_01482</name>
</gene>
<comment type="caution">
    <text evidence="2">The sequence shown here is derived from an EMBL/GenBank/DDBJ whole genome shotgun (WGS) entry which is preliminary data.</text>
</comment>
<protein>
    <submittedName>
        <fullName evidence="2">Uncharacterized protein</fullName>
    </submittedName>
</protein>
<evidence type="ECO:0000313" key="2">
    <source>
        <dbReference type="EMBL" id="KND93481.1"/>
    </source>
</evidence>
<dbReference type="EMBL" id="LFRF01000003">
    <property type="protein sequence ID" value="KND93481.1"/>
    <property type="molecule type" value="Genomic_DNA"/>
</dbReference>
<dbReference type="OrthoDB" id="10651143at2759"/>
<proteinExistence type="predicted"/>
<accession>A0A0L0NHB5</accession>
<evidence type="ECO:0000313" key="3">
    <source>
        <dbReference type="Proteomes" id="UP000036947"/>
    </source>
</evidence>
<dbReference type="Proteomes" id="UP000036947">
    <property type="component" value="Unassembled WGS sequence"/>
</dbReference>
<sequence>MLVPWLVASSVSYTAASRRTAPLEKGRCYFPTQNLEINDSKNVLHVARLPLARDSRQTVRCVPQVLGRQHGVRIQPVFLGLRLEHKVFQVQPALDEELALSLRDAQEVLEVSGHARHVREGVDQRVDYALDAAGIGAAERCCLAFFAGDCEQLCRGQLGALRRECLAERVQQRREGCLVHGVPLVDDNQTGICLRSKLQRLFVVVYERSTWKRLDRRQHDHNIRLLRPLPRSPNALPFDSSNQPTVDSTINTYL</sequence>
<dbReference type="AlphaFoldDB" id="A0A0L0NHB5"/>
<feature type="region of interest" description="Disordered" evidence="1">
    <location>
        <begin position="234"/>
        <end position="254"/>
    </location>
</feature>
<feature type="compositionally biased region" description="Polar residues" evidence="1">
    <location>
        <begin position="239"/>
        <end position="254"/>
    </location>
</feature>
<evidence type="ECO:0000256" key="1">
    <source>
        <dbReference type="SAM" id="MobiDB-lite"/>
    </source>
</evidence>
<organism evidence="2 3">
    <name type="scientific">Tolypocladium ophioglossoides (strain CBS 100239)</name>
    <name type="common">Snaketongue truffleclub</name>
    <name type="synonym">Elaphocordyceps ophioglossoides</name>
    <dbReference type="NCBI Taxonomy" id="1163406"/>
    <lineage>
        <taxon>Eukaryota</taxon>
        <taxon>Fungi</taxon>
        <taxon>Dikarya</taxon>
        <taxon>Ascomycota</taxon>
        <taxon>Pezizomycotina</taxon>
        <taxon>Sordariomycetes</taxon>
        <taxon>Hypocreomycetidae</taxon>
        <taxon>Hypocreales</taxon>
        <taxon>Ophiocordycipitaceae</taxon>
        <taxon>Tolypocladium</taxon>
    </lineage>
</organism>
<name>A0A0L0NHB5_TOLOC</name>